<dbReference type="Proteomes" id="UP000308199">
    <property type="component" value="Unassembled WGS sequence"/>
</dbReference>
<name>A0A4S4LBS0_9AGAM</name>
<comment type="caution">
    <text evidence="2">The sequence shown here is derived from an EMBL/GenBank/DDBJ whole genome shotgun (WGS) entry which is preliminary data.</text>
</comment>
<reference evidence="2 3" key="1">
    <citation type="submission" date="2019-02" db="EMBL/GenBank/DDBJ databases">
        <title>Genome sequencing of the rare red list fungi Phellinidium pouzarii.</title>
        <authorList>
            <person name="Buettner E."/>
            <person name="Kellner H."/>
        </authorList>
    </citation>
    <scope>NUCLEOTIDE SEQUENCE [LARGE SCALE GENOMIC DNA]</scope>
    <source>
        <strain evidence="2 3">DSM 108285</strain>
    </source>
</reference>
<keyword evidence="3" id="KW-1185">Reference proteome</keyword>
<proteinExistence type="predicted"/>
<sequence>MLFTKPFLTAATAEKPPPIIPGVEKSRPPVYSPELTALLTSLFSRTGKALKPSHLETPPTLPTRADPASEEARYLGPFSKRREVNIRWRYFTVQSKNILPPLQVSIPHIEEPEGNLESDGEVLRGGFQDTGLLDMVEGLTGSMKHPPKPRRERTAAASSANVVLREDSHSLHGDLSTVVLPTRFLRRRHQQLLGRLPLLTYNRDYKKGKGKYEVSLPKRAVSPRLRYASAPKAMIDADNLAWFRRAQEIEKLKTVRK</sequence>
<gene>
    <name evidence="2" type="ORF">EW145_g2189</name>
</gene>
<accession>A0A4S4LBS0</accession>
<dbReference type="EMBL" id="SGPK01000072">
    <property type="protein sequence ID" value="THH09196.1"/>
    <property type="molecule type" value="Genomic_DNA"/>
</dbReference>
<evidence type="ECO:0000313" key="3">
    <source>
        <dbReference type="Proteomes" id="UP000308199"/>
    </source>
</evidence>
<organism evidence="2 3">
    <name type="scientific">Phellinidium pouzarii</name>
    <dbReference type="NCBI Taxonomy" id="167371"/>
    <lineage>
        <taxon>Eukaryota</taxon>
        <taxon>Fungi</taxon>
        <taxon>Dikarya</taxon>
        <taxon>Basidiomycota</taxon>
        <taxon>Agaricomycotina</taxon>
        <taxon>Agaricomycetes</taxon>
        <taxon>Hymenochaetales</taxon>
        <taxon>Hymenochaetaceae</taxon>
        <taxon>Phellinidium</taxon>
    </lineage>
</organism>
<evidence type="ECO:0000256" key="1">
    <source>
        <dbReference type="SAM" id="MobiDB-lite"/>
    </source>
</evidence>
<feature type="region of interest" description="Disordered" evidence="1">
    <location>
        <begin position="49"/>
        <end position="69"/>
    </location>
</feature>
<protein>
    <submittedName>
        <fullName evidence="2">Uncharacterized protein</fullName>
    </submittedName>
</protein>
<evidence type="ECO:0000313" key="2">
    <source>
        <dbReference type="EMBL" id="THH09196.1"/>
    </source>
</evidence>
<dbReference type="OrthoDB" id="198652at2759"/>
<dbReference type="AlphaFoldDB" id="A0A4S4LBS0"/>